<dbReference type="AlphaFoldDB" id="A0AAE2C0C0"/>
<proteinExistence type="predicted"/>
<dbReference type="SUPFAM" id="SSF48403">
    <property type="entry name" value="Ankyrin repeat"/>
    <property type="match status" value="1"/>
</dbReference>
<dbReference type="InterPro" id="IPR036770">
    <property type="entry name" value="Ankyrin_rpt-contain_sf"/>
</dbReference>
<dbReference type="PROSITE" id="PS50297">
    <property type="entry name" value="ANK_REP_REGION"/>
    <property type="match status" value="1"/>
</dbReference>
<dbReference type="GO" id="GO:0005886">
    <property type="term" value="C:plasma membrane"/>
    <property type="evidence" value="ECO:0007669"/>
    <property type="project" value="TreeGrafter"/>
</dbReference>
<dbReference type="EMBL" id="JACGWL010000004">
    <property type="protein sequence ID" value="KAK4404372.1"/>
    <property type="molecule type" value="Genomic_DNA"/>
</dbReference>
<dbReference type="Proteomes" id="UP001289374">
    <property type="component" value="Unassembled WGS sequence"/>
</dbReference>
<protein>
    <submittedName>
        <fullName evidence="4">Uncharacterized protein</fullName>
    </submittedName>
</protein>
<name>A0AAE2C0C0_9LAMI</name>
<dbReference type="PANTHER" id="PTHR24186:SF50">
    <property type="entry name" value="ANKYRIN REPEAT-CONTAINING PROTEIN ITN1-LIKE ISOFORM X1"/>
    <property type="match status" value="1"/>
</dbReference>
<dbReference type="SMART" id="SM00248">
    <property type="entry name" value="ANK"/>
    <property type="match status" value="2"/>
</dbReference>
<comment type="caution">
    <text evidence="4">The sequence shown here is derived from an EMBL/GenBank/DDBJ whole genome shotgun (WGS) entry which is preliminary data.</text>
</comment>
<reference evidence="4" key="2">
    <citation type="journal article" date="2024" name="Plant">
        <title>Genomic evolution and insights into agronomic trait innovations of Sesamum species.</title>
        <authorList>
            <person name="Miao H."/>
            <person name="Wang L."/>
            <person name="Qu L."/>
            <person name="Liu H."/>
            <person name="Sun Y."/>
            <person name="Le M."/>
            <person name="Wang Q."/>
            <person name="Wei S."/>
            <person name="Zheng Y."/>
            <person name="Lin W."/>
            <person name="Duan Y."/>
            <person name="Cao H."/>
            <person name="Xiong S."/>
            <person name="Wang X."/>
            <person name="Wei L."/>
            <person name="Li C."/>
            <person name="Ma Q."/>
            <person name="Ju M."/>
            <person name="Zhao R."/>
            <person name="Li G."/>
            <person name="Mu C."/>
            <person name="Tian Q."/>
            <person name="Mei H."/>
            <person name="Zhang T."/>
            <person name="Gao T."/>
            <person name="Zhang H."/>
        </authorList>
    </citation>
    <scope>NUCLEOTIDE SEQUENCE</scope>
    <source>
        <strain evidence="4">K16</strain>
    </source>
</reference>
<dbReference type="Pfam" id="PF12796">
    <property type="entry name" value="Ank_2"/>
    <property type="match status" value="1"/>
</dbReference>
<keyword evidence="5" id="KW-1185">Reference proteome</keyword>
<accession>A0AAE2C0C0</accession>
<dbReference type="InterPro" id="IPR002110">
    <property type="entry name" value="Ankyrin_rpt"/>
</dbReference>
<organism evidence="4 5">
    <name type="scientific">Sesamum angolense</name>
    <dbReference type="NCBI Taxonomy" id="2727404"/>
    <lineage>
        <taxon>Eukaryota</taxon>
        <taxon>Viridiplantae</taxon>
        <taxon>Streptophyta</taxon>
        <taxon>Embryophyta</taxon>
        <taxon>Tracheophyta</taxon>
        <taxon>Spermatophyta</taxon>
        <taxon>Magnoliopsida</taxon>
        <taxon>eudicotyledons</taxon>
        <taxon>Gunneridae</taxon>
        <taxon>Pentapetalae</taxon>
        <taxon>asterids</taxon>
        <taxon>lamiids</taxon>
        <taxon>Lamiales</taxon>
        <taxon>Pedaliaceae</taxon>
        <taxon>Sesamum</taxon>
    </lineage>
</organism>
<gene>
    <name evidence="4" type="ORF">Sango_0805800</name>
</gene>
<dbReference type="PANTHER" id="PTHR24186">
    <property type="entry name" value="PROTEIN PHOSPHATASE 1 REGULATORY SUBUNIT"/>
    <property type="match status" value="1"/>
</dbReference>
<evidence type="ECO:0000313" key="4">
    <source>
        <dbReference type="EMBL" id="KAK4404372.1"/>
    </source>
</evidence>
<dbReference type="Gene3D" id="1.25.40.20">
    <property type="entry name" value="Ankyrin repeat-containing domain"/>
    <property type="match status" value="1"/>
</dbReference>
<feature type="repeat" description="ANK" evidence="3">
    <location>
        <begin position="89"/>
        <end position="121"/>
    </location>
</feature>
<keyword evidence="2 3" id="KW-0040">ANK repeat</keyword>
<sequence>MEGKWFEAGCSGNIDFLHDAVRGDGAILQKLHSWGTTDTPLHLASMFGHAEFSTALGISHGHLEIVQFLLEFEKRKSALEELCMKKDRDGRTALHSAVVTGKISVIDLLFDHCPDAANEGTPFCISLLPKNNFRSFGKEEKGTVSAVQVLSSSGRMVQVYGNSFLSLKLNNSGRGDRVWILKILKPLLEKSRGEALALIRQLEAKEPIFLFSQFGDLT</sequence>
<reference evidence="4" key="1">
    <citation type="submission" date="2020-06" db="EMBL/GenBank/DDBJ databases">
        <authorList>
            <person name="Li T."/>
            <person name="Hu X."/>
            <person name="Zhang T."/>
            <person name="Song X."/>
            <person name="Zhang H."/>
            <person name="Dai N."/>
            <person name="Sheng W."/>
            <person name="Hou X."/>
            <person name="Wei L."/>
        </authorList>
    </citation>
    <scope>NUCLEOTIDE SEQUENCE</scope>
    <source>
        <strain evidence="4">K16</strain>
        <tissue evidence="4">Leaf</tissue>
    </source>
</reference>
<dbReference type="PROSITE" id="PS50088">
    <property type="entry name" value="ANK_REPEAT"/>
    <property type="match status" value="1"/>
</dbReference>
<keyword evidence="1" id="KW-0677">Repeat</keyword>
<evidence type="ECO:0000313" key="5">
    <source>
        <dbReference type="Proteomes" id="UP001289374"/>
    </source>
</evidence>
<evidence type="ECO:0000256" key="2">
    <source>
        <dbReference type="ARBA" id="ARBA00023043"/>
    </source>
</evidence>
<evidence type="ECO:0000256" key="1">
    <source>
        <dbReference type="ARBA" id="ARBA00022737"/>
    </source>
</evidence>
<evidence type="ECO:0000256" key="3">
    <source>
        <dbReference type="PROSITE-ProRule" id="PRU00023"/>
    </source>
</evidence>